<dbReference type="OrthoDB" id="2151645at2"/>
<dbReference type="STRING" id="575594.HMPREF0501_01405"/>
<proteinExistence type="predicted"/>
<organism evidence="1 2">
    <name type="scientific">Limosilactobacillus coleohominis 101-4-CHN</name>
    <dbReference type="NCBI Taxonomy" id="575594"/>
    <lineage>
        <taxon>Bacteria</taxon>
        <taxon>Bacillati</taxon>
        <taxon>Bacillota</taxon>
        <taxon>Bacilli</taxon>
        <taxon>Lactobacillales</taxon>
        <taxon>Lactobacillaceae</taxon>
        <taxon>Limosilactobacillus</taxon>
    </lineage>
</organism>
<accession>C7XXC0</accession>
<dbReference type="HOGENOM" id="CLU_120388_3_1_9"/>
<dbReference type="RefSeq" id="WP_006917303.1">
    <property type="nucleotide sequence ID" value="NZ_GG698805.1"/>
</dbReference>
<keyword evidence="2" id="KW-1185">Reference proteome</keyword>
<dbReference type="Gene3D" id="2.40.128.20">
    <property type="match status" value="1"/>
</dbReference>
<evidence type="ECO:0000313" key="2">
    <source>
        <dbReference type="Proteomes" id="UP000003987"/>
    </source>
</evidence>
<evidence type="ECO:0000313" key="1">
    <source>
        <dbReference type="EMBL" id="EEU29940.1"/>
    </source>
</evidence>
<dbReference type="SUPFAM" id="SSF50814">
    <property type="entry name" value="Lipocalins"/>
    <property type="match status" value="1"/>
</dbReference>
<dbReference type="InterPro" id="IPR012674">
    <property type="entry name" value="Calycin"/>
</dbReference>
<evidence type="ECO:0008006" key="3">
    <source>
        <dbReference type="Google" id="ProtNLM"/>
    </source>
</evidence>
<dbReference type="Pfam" id="PF09148">
    <property type="entry name" value="DUF1934"/>
    <property type="match status" value="1"/>
</dbReference>
<gene>
    <name evidence="1" type="ORF">HMPREF0501_01405</name>
</gene>
<dbReference type="eggNOG" id="COG4506">
    <property type="taxonomic scope" value="Bacteria"/>
</dbReference>
<sequence length="135" mass="15742">MTVHLTTSMTMGSETEHFEFTESGQLIRLNGGQVYLRYLEHQDNQETTVQFRLDEDRVQLDRRGPRQTRLVFEAGSETMTRYQTEYGIIHLGVETRQLIKKVEFTNHTGSLQATYRLKNQGQVLGTYRIQLQFAP</sequence>
<dbReference type="Proteomes" id="UP000003987">
    <property type="component" value="Unassembled WGS sequence"/>
</dbReference>
<dbReference type="EMBL" id="GG698805">
    <property type="protein sequence ID" value="EEU29940.1"/>
    <property type="molecule type" value="Genomic_DNA"/>
</dbReference>
<protein>
    <recommendedName>
        <fullName evidence="3">DUF1934 domain-containing protein</fullName>
    </recommendedName>
</protein>
<dbReference type="InterPro" id="IPR015231">
    <property type="entry name" value="DUF1934"/>
</dbReference>
<dbReference type="AlphaFoldDB" id="C7XXC0"/>
<reference evidence="1 2" key="1">
    <citation type="submission" date="2009-06" db="EMBL/GenBank/DDBJ databases">
        <title>The Genome Sequence of Lactobacillus coleohominis strain 101-4-CHN.</title>
        <authorList>
            <consortium name="The Broad Institute Genome Sequencing Platform"/>
            <person name="Ward D."/>
            <person name="Young S.K."/>
            <person name="Zeng Q."/>
            <person name="Koehrsen M."/>
            <person name="Alvarado L."/>
            <person name="Berlin A."/>
            <person name="Borenstein D."/>
            <person name="Chen Z."/>
            <person name="Engels R."/>
            <person name="Freedman E."/>
            <person name="Gellesch M."/>
            <person name="Goldberg J."/>
            <person name="Griggs A."/>
            <person name="Gujja S."/>
            <person name="Heiman D."/>
            <person name="Hepburn T."/>
            <person name="Howarth C."/>
            <person name="Jen D."/>
            <person name="Larson L."/>
            <person name="Lewis B."/>
            <person name="Mehta T."/>
            <person name="Park D."/>
            <person name="Pearson M."/>
            <person name="Roberts A."/>
            <person name="Saif S."/>
            <person name="Shea T."/>
            <person name="Shenoy N."/>
            <person name="Sisk P."/>
            <person name="Stolte C."/>
            <person name="Sykes S."/>
            <person name="Walk T."/>
            <person name="White J."/>
            <person name="Yandava C."/>
            <person name="Liu Y."/>
            <person name="Xu Q."/>
            <person name="Lander E."/>
            <person name="Nusbaum C."/>
            <person name="Galagan J."/>
            <person name="Birren B."/>
        </authorList>
    </citation>
    <scope>NUCLEOTIDE SEQUENCE [LARGE SCALE GENOMIC DNA]</scope>
    <source>
        <strain evidence="1 2">101-4-CHN</strain>
    </source>
</reference>
<name>C7XXC0_9LACO</name>